<keyword evidence="3" id="KW-1185">Reference proteome</keyword>
<dbReference type="PANTHER" id="PTHR47515">
    <property type="entry name" value="LOW CALCIUM RESPONSE LOCUS PROTEIN T"/>
    <property type="match status" value="1"/>
</dbReference>
<reference evidence="3" key="1">
    <citation type="journal article" date="2019" name="Int. J. Syst. Evol. Microbiol.">
        <title>The Global Catalogue of Microorganisms (GCM) 10K type strain sequencing project: providing services to taxonomists for standard genome sequencing and annotation.</title>
        <authorList>
            <consortium name="The Broad Institute Genomics Platform"/>
            <consortium name="The Broad Institute Genome Sequencing Center for Infectious Disease"/>
            <person name="Wu L."/>
            <person name="Ma J."/>
        </authorList>
    </citation>
    <scope>NUCLEOTIDE SEQUENCE [LARGE SCALE GENOMIC DNA]</scope>
    <source>
        <strain evidence="3">JCM 18423</strain>
    </source>
</reference>
<accession>A0ABP9M9K6</accession>
<dbReference type="SUPFAM" id="SSF53098">
    <property type="entry name" value="Ribonuclease H-like"/>
    <property type="match status" value="1"/>
</dbReference>
<evidence type="ECO:0000259" key="1">
    <source>
        <dbReference type="PROSITE" id="PS50994"/>
    </source>
</evidence>
<gene>
    <name evidence="2" type="ORF">GCM10023337_15340</name>
</gene>
<dbReference type="InterPro" id="IPR001584">
    <property type="entry name" value="Integrase_cat-core"/>
</dbReference>
<name>A0ABP9M9K6_9BURK</name>
<comment type="caution">
    <text evidence="2">The sequence shown here is derived from an EMBL/GenBank/DDBJ whole genome shotgun (WGS) entry which is preliminary data.</text>
</comment>
<dbReference type="Proteomes" id="UP001500227">
    <property type="component" value="Unassembled WGS sequence"/>
</dbReference>
<dbReference type="InterPro" id="IPR012337">
    <property type="entry name" value="RNaseH-like_sf"/>
</dbReference>
<dbReference type="Gene3D" id="3.30.420.10">
    <property type="entry name" value="Ribonuclease H-like superfamily/Ribonuclease H"/>
    <property type="match status" value="1"/>
</dbReference>
<dbReference type="InterPro" id="IPR036397">
    <property type="entry name" value="RNaseH_sf"/>
</dbReference>
<dbReference type="PANTHER" id="PTHR47515:SF2">
    <property type="entry name" value="INTEGRASE CORE DOMAIN PROTEIN"/>
    <property type="match status" value="1"/>
</dbReference>
<feature type="domain" description="Integrase catalytic" evidence="1">
    <location>
        <begin position="16"/>
        <end position="183"/>
    </location>
</feature>
<protein>
    <recommendedName>
        <fullName evidence="1">Integrase catalytic domain-containing protein</fullName>
    </recommendedName>
</protein>
<dbReference type="Pfam" id="PF13683">
    <property type="entry name" value="rve_3"/>
    <property type="match status" value="1"/>
</dbReference>
<proteinExistence type="predicted"/>
<evidence type="ECO:0000313" key="3">
    <source>
        <dbReference type="Proteomes" id="UP001500227"/>
    </source>
</evidence>
<dbReference type="PROSITE" id="PS50994">
    <property type="entry name" value="INTEGRASE"/>
    <property type="match status" value="1"/>
</dbReference>
<dbReference type="EMBL" id="BAABKD010000009">
    <property type="protein sequence ID" value="GAA5090674.1"/>
    <property type="molecule type" value="Genomic_DNA"/>
</dbReference>
<evidence type="ECO:0000313" key="2">
    <source>
        <dbReference type="EMBL" id="GAA5090674.1"/>
    </source>
</evidence>
<organism evidence="2 3">
    <name type="scientific">Paenalcaligenes hermetiae</name>
    <dbReference type="NCBI Taxonomy" id="1157987"/>
    <lineage>
        <taxon>Bacteria</taxon>
        <taxon>Pseudomonadati</taxon>
        <taxon>Pseudomonadota</taxon>
        <taxon>Betaproteobacteria</taxon>
        <taxon>Burkholderiales</taxon>
        <taxon>Alcaligenaceae</taxon>
        <taxon>Paenalcaligenes</taxon>
    </lineage>
</organism>
<sequence length="194" mass="22440">MNLNQKRRTKKRLPERNPAPLAVPAEANYSWTFDFMSDALYNGTRFRVLNILDEGVREALDIVVDTSLPAARVVRVLEQLKSERGLPKMIRVDNGSEMTSLLFTQWCAENGVTIRYIEPGKPNQNAYIERFNKSYRNEVLDPHLFSCLTQVRELSWAWMISYNEERPHESLGNLPPSEFKRRVTAKVSSYELCA</sequence>